<name>A0A8J5NDJ1_FUSOX</name>
<accession>A0A8J5NDJ1</accession>
<reference evidence="4" key="1">
    <citation type="submission" date="2021-04" db="EMBL/GenBank/DDBJ databases">
        <title>First draft genome resource for Brassicaceae pathogens Fusarium oxysporum f. sp. raphani and Fusarium oxysporum f. sp. rapae.</title>
        <authorList>
            <person name="Asai S."/>
        </authorList>
    </citation>
    <scope>NUCLEOTIDE SEQUENCE</scope>
    <source>
        <strain evidence="4">Tf1208</strain>
    </source>
</reference>
<dbReference type="GO" id="GO:0004497">
    <property type="term" value="F:monooxygenase activity"/>
    <property type="evidence" value="ECO:0007669"/>
    <property type="project" value="UniProtKB-KW"/>
</dbReference>
<proteinExistence type="predicted"/>
<dbReference type="InterPro" id="IPR050346">
    <property type="entry name" value="FMO-like"/>
</dbReference>
<dbReference type="Pfam" id="PF13738">
    <property type="entry name" value="Pyr_redox_3"/>
    <property type="match status" value="1"/>
</dbReference>
<keyword evidence="2" id="KW-0274">FAD</keyword>
<evidence type="ECO:0000256" key="3">
    <source>
        <dbReference type="ARBA" id="ARBA00023002"/>
    </source>
</evidence>
<keyword evidence="4" id="KW-0503">Monooxygenase</keyword>
<dbReference type="EMBL" id="JAELUQ010000016">
    <property type="protein sequence ID" value="KAG7402849.1"/>
    <property type="molecule type" value="Genomic_DNA"/>
</dbReference>
<dbReference type="Proteomes" id="UP000694050">
    <property type="component" value="Unassembled WGS sequence"/>
</dbReference>
<organism evidence="4 5">
    <name type="scientific">Fusarium oxysporum f. sp. rapae</name>
    <dbReference type="NCBI Taxonomy" id="485398"/>
    <lineage>
        <taxon>Eukaryota</taxon>
        <taxon>Fungi</taxon>
        <taxon>Dikarya</taxon>
        <taxon>Ascomycota</taxon>
        <taxon>Pezizomycotina</taxon>
        <taxon>Sordariomycetes</taxon>
        <taxon>Hypocreomycetidae</taxon>
        <taxon>Hypocreales</taxon>
        <taxon>Nectriaceae</taxon>
        <taxon>Fusarium</taxon>
        <taxon>Fusarium oxysporum species complex</taxon>
    </lineage>
</organism>
<evidence type="ECO:0000313" key="5">
    <source>
        <dbReference type="Proteomes" id="UP000694050"/>
    </source>
</evidence>
<gene>
    <name evidence="4" type="primary">DEP4-1</name>
    <name evidence="4" type="ORF">Forpe1208_v016768</name>
</gene>
<comment type="caution">
    <text evidence="4">The sequence shown here is derived from an EMBL/GenBank/DDBJ whole genome shotgun (WGS) entry which is preliminary data.</text>
</comment>
<protein>
    <submittedName>
        <fullName evidence="4">FAD-dependent monooxygenase DEP4</fullName>
    </submittedName>
</protein>
<dbReference type="AlphaFoldDB" id="A0A8J5NDJ1"/>
<sequence>MASPSGEKHEVDLAIVGAGLAGLNMAKTYSQCDPDTSIMIMEQVSTLGGVWAKEKLYPGLKTNNLRGTYEWSDYPLYDSYGAKDGEHISGATLHAYFTSYAKDHDLVKLVKFETRIECAEKLEDGWVLTGLTNIRSEQPKEFTVMCRKLAIATGLTSTPRKMYIQGEENFRAPLFHHVEFAQKSDLIINDPNIKTVTVFGGSKTAFDYVHYFASSGKEVEWVIRKSGHGTSWISPSYLPILGKNIQVEKLPDTRAVTWISPCIWGEKDYPRMRALLNNTKAGRFVIRTVWKYLENLILSQNAFATDAEVAKLRPLQQPFWSNIAILNYSSNIYDYVSSGQVRVHRKDVAHLSDHTIHFDDGTSVTTDAMIRITGWEFAPPIKFKPEGIDGALGIPSLSYTKQDTVLWEELTRMADVEILKRFPILKNAPVTIDKNSLMVDPLAKADSSKSQASYTPYRLYRFIVPPGLTRDGDHSLVFLKMMGTTSNTKLAEVQSIWAYAYFNHQVKIDRENVYRETALFNRFNRWRYPFGFGARYPDTQFDTLAYMNMLMSDLGINIYRKGNAFKEIFQAYEIKDYKGMVNEFLANRDLNKLKAEHLSSNE</sequence>
<keyword evidence="1" id="KW-0285">Flavoprotein</keyword>
<keyword evidence="3" id="KW-0560">Oxidoreductase</keyword>
<evidence type="ECO:0000256" key="1">
    <source>
        <dbReference type="ARBA" id="ARBA00022630"/>
    </source>
</evidence>
<dbReference type="PANTHER" id="PTHR23023">
    <property type="entry name" value="DIMETHYLANILINE MONOOXYGENASE"/>
    <property type="match status" value="1"/>
</dbReference>
<evidence type="ECO:0000313" key="4">
    <source>
        <dbReference type="EMBL" id="KAG7402849.1"/>
    </source>
</evidence>
<evidence type="ECO:0000256" key="2">
    <source>
        <dbReference type="ARBA" id="ARBA00022827"/>
    </source>
</evidence>